<reference evidence="2" key="1">
    <citation type="journal article" date="2019" name="PLoS Negl. Trop. Dis.">
        <title>Revisiting the worldwide diversity of Leptospira species in the environment.</title>
        <authorList>
            <person name="Vincent A.T."/>
            <person name="Schiettekatte O."/>
            <person name="Bourhy P."/>
            <person name="Veyrier F.J."/>
            <person name="Picardeau M."/>
        </authorList>
    </citation>
    <scope>NUCLEOTIDE SEQUENCE [LARGE SCALE GENOMIC DNA]</scope>
    <source>
        <strain evidence="2">201702407</strain>
    </source>
</reference>
<organism evidence="1 2">
    <name type="scientific">Leptospira stimsonii</name>
    <dbReference type="NCBI Taxonomy" id="2202203"/>
    <lineage>
        <taxon>Bacteria</taxon>
        <taxon>Pseudomonadati</taxon>
        <taxon>Spirochaetota</taxon>
        <taxon>Spirochaetia</taxon>
        <taxon>Leptospirales</taxon>
        <taxon>Leptospiraceae</taxon>
        <taxon>Leptospira</taxon>
    </lineage>
</organism>
<gene>
    <name evidence="1" type="ORF">EHQ90_22270</name>
</gene>
<keyword evidence="2" id="KW-1185">Reference proteome</keyword>
<dbReference type="Proteomes" id="UP000297422">
    <property type="component" value="Unassembled WGS sequence"/>
</dbReference>
<evidence type="ECO:0000313" key="1">
    <source>
        <dbReference type="EMBL" id="TGM08817.1"/>
    </source>
</evidence>
<dbReference type="EMBL" id="RQGT01000134">
    <property type="protein sequence ID" value="TGM08817.1"/>
    <property type="molecule type" value="Genomic_DNA"/>
</dbReference>
<name>A0ABY2MV78_9LEPT</name>
<evidence type="ECO:0000313" key="2">
    <source>
        <dbReference type="Proteomes" id="UP000297422"/>
    </source>
</evidence>
<accession>A0ABY2MV78</accession>
<dbReference type="RefSeq" id="WP_135686638.1">
    <property type="nucleotide sequence ID" value="NZ_RQEQ01000008.1"/>
</dbReference>
<comment type="caution">
    <text evidence="1">The sequence shown here is derived from an EMBL/GenBank/DDBJ whole genome shotgun (WGS) entry which is preliminary data.</text>
</comment>
<sequence length="122" mass="13549">MKVTTVEFSHGKLSLYAHKFESGNLTLQIKGYLQTFKLFKDFAHDLSPGEAWAVICSSSSNPNEATEKTGTILIHFSNGREHADVDLIVSSETNPEKKIAIARIRRVLSQLATLSKQEFVLA</sequence>
<proteinExistence type="predicted"/>
<protein>
    <submittedName>
        <fullName evidence="1">Uncharacterized protein</fullName>
    </submittedName>
</protein>